<evidence type="ECO:0000256" key="1">
    <source>
        <dbReference type="SAM" id="MobiDB-lite"/>
    </source>
</evidence>
<dbReference type="GeneID" id="85312744"/>
<feature type="region of interest" description="Disordered" evidence="1">
    <location>
        <begin position="142"/>
        <end position="196"/>
    </location>
</feature>
<organism evidence="3 4">
    <name type="scientific">Phialemonium atrogriseum</name>
    <dbReference type="NCBI Taxonomy" id="1093897"/>
    <lineage>
        <taxon>Eukaryota</taxon>
        <taxon>Fungi</taxon>
        <taxon>Dikarya</taxon>
        <taxon>Ascomycota</taxon>
        <taxon>Pezizomycotina</taxon>
        <taxon>Sordariomycetes</taxon>
        <taxon>Sordariomycetidae</taxon>
        <taxon>Cephalothecales</taxon>
        <taxon>Cephalothecaceae</taxon>
        <taxon>Phialemonium</taxon>
    </lineage>
</organism>
<evidence type="ECO:0000256" key="2">
    <source>
        <dbReference type="SAM" id="SignalP"/>
    </source>
</evidence>
<keyword evidence="2" id="KW-0732">Signal</keyword>
<dbReference type="RefSeq" id="XP_060287888.1">
    <property type="nucleotide sequence ID" value="XM_060429557.1"/>
</dbReference>
<dbReference type="Proteomes" id="UP001244011">
    <property type="component" value="Unassembled WGS sequence"/>
</dbReference>
<dbReference type="EMBL" id="MU838998">
    <property type="protein sequence ID" value="KAK1771675.1"/>
    <property type="molecule type" value="Genomic_DNA"/>
</dbReference>
<name>A0AAJ0FT13_9PEZI</name>
<comment type="caution">
    <text evidence="3">The sequence shown here is derived from an EMBL/GenBank/DDBJ whole genome shotgun (WGS) entry which is preliminary data.</text>
</comment>
<feature type="signal peptide" evidence="2">
    <location>
        <begin position="1"/>
        <end position="21"/>
    </location>
</feature>
<gene>
    <name evidence="3" type="ORF">QBC33DRAFT_554838</name>
</gene>
<accession>A0AAJ0FT13</accession>
<evidence type="ECO:0000313" key="4">
    <source>
        <dbReference type="Proteomes" id="UP001244011"/>
    </source>
</evidence>
<protein>
    <recommendedName>
        <fullName evidence="5">GPI anchored protein</fullName>
    </recommendedName>
</protein>
<evidence type="ECO:0008006" key="5">
    <source>
        <dbReference type="Google" id="ProtNLM"/>
    </source>
</evidence>
<proteinExistence type="predicted"/>
<reference evidence="3" key="1">
    <citation type="submission" date="2023-06" db="EMBL/GenBank/DDBJ databases">
        <title>Genome-scale phylogeny and comparative genomics of the fungal order Sordariales.</title>
        <authorList>
            <consortium name="Lawrence Berkeley National Laboratory"/>
            <person name="Hensen N."/>
            <person name="Bonometti L."/>
            <person name="Westerberg I."/>
            <person name="Brannstrom I.O."/>
            <person name="Guillou S."/>
            <person name="Cros-Aarteil S."/>
            <person name="Calhoun S."/>
            <person name="Haridas S."/>
            <person name="Kuo A."/>
            <person name="Mondo S."/>
            <person name="Pangilinan J."/>
            <person name="Riley R."/>
            <person name="Labutti K."/>
            <person name="Andreopoulos B."/>
            <person name="Lipzen A."/>
            <person name="Chen C."/>
            <person name="Yanf M."/>
            <person name="Daum C."/>
            <person name="Ng V."/>
            <person name="Clum A."/>
            <person name="Steindorff A."/>
            <person name="Ohm R."/>
            <person name="Martin F."/>
            <person name="Silar P."/>
            <person name="Natvig D."/>
            <person name="Lalanne C."/>
            <person name="Gautier V."/>
            <person name="Ament-Velasquez S.L."/>
            <person name="Kruys A."/>
            <person name="Hutchinson M.I."/>
            <person name="Powell A.J."/>
            <person name="Barry K."/>
            <person name="Miller A.N."/>
            <person name="Grigoriev I.V."/>
            <person name="Debuchy R."/>
            <person name="Gladieux P."/>
            <person name="Thoren M.H."/>
            <person name="Johannesson H."/>
        </authorList>
    </citation>
    <scope>NUCLEOTIDE SEQUENCE</scope>
    <source>
        <strain evidence="3">8032-3</strain>
    </source>
</reference>
<feature type="compositionally biased region" description="Low complexity" evidence="1">
    <location>
        <begin position="142"/>
        <end position="180"/>
    </location>
</feature>
<dbReference type="PANTHER" id="PTHR40640:SF1">
    <property type="entry name" value="ANCHORED GLYCOPROTEIN, PUTATIVE (AFU_ORTHOLOGUE AFUA_8G04860)-RELATED"/>
    <property type="match status" value="1"/>
</dbReference>
<evidence type="ECO:0000313" key="3">
    <source>
        <dbReference type="EMBL" id="KAK1771675.1"/>
    </source>
</evidence>
<keyword evidence="4" id="KW-1185">Reference proteome</keyword>
<sequence length="219" mass="21421">MAQRILLALPLLSALAGSSLAQSTTVIDLVIPQVDQQTILASVVSVGPTATEYALSCPTNEDDTECGLGVGFLVREGPSTMEFHLTSGPEFTAAVSCVLVGNDATCTQDITGESSSHEVNVLTDYTSFRVPVTVTAGAELLSGSGSGSGSAAPTTSGSPSGSKGTTKLTGTATPTPTATGTGAGAGGSSSSSSKAGVPRITQNAVLAGVAAIVGGVAMI</sequence>
<dbReference type="PANTHER" id="PTHR40640">
    <property type="entry name" value="ANCHORED GLYCOPROTEIN, PUTATIVE (AFU_ORTHOLOGUE AFUA_8G04860)-RELATED"/>
    <property type="match status" value="1"/>
</dbReference>
<dbReference type="AlphaFoldDB" id="A0AAJ0FT13"/>
<feature type="chain" id="PRO_5042542350" description="GPI anchored protein" evidence="2">
    <location>
        <begin position="22"/>
        <end position="219"/>
    </location>
</feature>